<keyword evidence="4 5" id="KW-0732">Signal</keyword>
<evidence type="ECO:0000256" key="4">
    <source>
        <dbReference type="ARBA" id="ARBA00022729"/>
    </source>
</evidence>
<dbReference type="AlphaFoldDB" id="A0A6A3LBG5"/>
<dbReference type="InterPro" id="IPR031825">
    <property type="entry name" value="RXLR"/>
</dbReference>
<evidence type="ECO:0000313" key="9">
    <source>
        <dbReference type="Proteomes" id="UP000429607"/>
    </source>
</evidence>
<dbReference type="EMBL" id="QXFU01000902">
    <property type="protein sequence ID" value="KAE9016786.1"/>
    <property type="molecule type" value="Genomic_DNA"/>
</dbReference>
<dbReference type="Proteomes" id="UP000435112">
    <property type="component" value="Unassembled WGS sequence"/>
</dbReference>
<dbReference type="OrthoDB" id="140735at2759"/>
<dbReference type="EMBL" id="QXFV01000896">
    <property type="protein sequence ID" value="KAE9021981.1"/>
    <property type="molecule type" value="Genomic_DNA"/>
</dbReference>
<dbReference type="Pfam" id="PF16810">
    <property type="entry name" value="RXLR"/>
    <property type="match status" value="1"/>
</dbReference>
<gene>
    <name evidence="8" type="ORF">PR001_g13254</name>
    <name evidence="7" type="ORF">PR002_g13578</name>
</gene>
<evidence type="ECO:0000256" key="6">
    <source>
        <dbReference type="SAM" id="MobiDB-lite"/>
    </source>
</evidence>
<feature type="region of interest" description="Disordered" evidence="6">
    <location>
        <begin position="133"/>
        <end position="204"/>
    </location>
</feature>
<evidence type="ECO:0000313" key="10">
    <source>
        <dbReference type="Proteomes" id="UP000435112"/>
    </source>
</evidence>
<sequence>MRLSYILLAATATLLASGNVASAATALSNTQISEVATADLVQSINTGARRLRSARFADVDGDSDDDNDDDDREEVADREERANFSKSQISKMLDDTAYMNKKFKKWDEGGWAHNDTKKHAKNTWLLRKYRDGAGSMDPTAANGDGEQGREAAGGDEGDASSESEVVADLVTAPEVAAVAMGGTQAPEPTNARAPSGTWGHPGEG</sequence>
<name>A0A6A3LBG5_9STRA</name>
<protein>
    <recommendedName>
        <fullName evidence="5">RxLR effector protein</fullName>
    </recommendedName>
</protein>
<evidence type="ECO:0000313" key="7">
    <source>
        <dbReference type="EMBL" id="KAE9016786.1"/>
    </source>
</evidence>
<comment type="subcellular location">
    <subcellularLocation>
        <location evidence="1 5">Secreted</location>
    </subcellularLocation>
</comment>
<evidence type="ECO:0000256" key="2">
    <source>
        <dbReference type="ARBA" id="ARBA00010400"/>
    </source>
</evidence>
<accession>A0A6A3LBG5</accession>
<dbReference type="Proteomes" id="UP000429607">
    <property type="component" value="Unassembled WGS sequence"/>
</dbReference>
<reference evidence="9 10" key="1">
    <citation type="submission" date="2018-09" db="EMBL/GenBank/DDBJ databases">
        <title>Genomic investigation of the strawberry pathogen Phytophthora fragariae indicates pathogenicity is determined by transcriptional variation in three key races.</title>
        <authorList>
            <person name="Adams T.M."/>
            <person name="Armitage A.D."/>
            <person name="Sobczyk M.K."/>
            <person name="Bates H.J."/>
            <person name="Dunwell J.M."/>
            <person name="Nellist C.F."/>
            <person name="Harrison R.J."/>
        </authorList>
    </citation>
    <scope>NUCLEOTIDE SEQUENCE [LARGE SCALE GENOMIC DNA]</scope>
    <source>
        <strain evidence="8 9">SCRP249</strain>
        <strain evidence="7 10">SCRP324</strain>
    </source>
</reference>
<evidence type="ECO:0000313" key="8">
    <source>
        <dbReference type="EMBL" id="KAE9021981.1"/>
    </source>
</evidence>
<evidence type="ECO:0000256" key="1">
    <source>
        <dbReference type="ARBA" id="ARBA00004613"/>
    </source>
</evidence>
<comment type="function">
    <text evidence="5">Effector that suppresses plant defense responses during pathogen infection.</text>
</comment>
<comment type="domain">
    <text evidence="5">The RxLR-dEER motif acts to carry the protein into the host cell cytoplasm through binding to cell surface phosphatidylinositol-3-phosphate.</text>
</comment>
<dbReference type="GO" id="GO:0005576">
    <property type="term" value="C:extracellular region"/>
    <property type="evidence" value="ECO:0007669"/>
    <property type="project" value="UniProtKB-SubCell"/>
</dbReference>
<proteinExistence type="inferred from homology"/>
<comment type="similarity">
    <text evidence="2 5">Belongs to the RxLR effector family.</text>
</comment>
<comment type="caution">
    <text evidence="7">The sequence shown here is derived from an EMBL/GenBank/DDBJ whole genome shotgun (WGS) entry which is preliminary data.</text>
</comment>
<feature type="region of interest" description="Disordered" evidence="6">
    <location>
        <begin position="58"/>
        <end position="87"/>
    </location>
</feature>
<keyword evidence="3 5" id="KW-0964">Secreted</keyword>
<feature type="chain" id="PRO_5034169577" description="RxLR effector protein" evidence="5">
    <location>
        <begin position="24"/>
        <end position="204"/>
    </location>
</feature>
<feature type="signal peptide" evidence="5">
    <location>
        <begin position="1"/>
        <end position="23"/>
    </location>
</feature>
<organism evidence="7 10">
    <name type="scientific">Phytophthora rubi</name>
    <dbReference type="NCBI Taxonomy" id="129364"/>
    <lineage>
        <taxon>Eukaryota</taxon>
        <taxon>Sar</taxon>
        <taxon>Stramenopiles</taxon>
        <taxon>Oomycota</taxon>
        <taxon>Peronosporomycetes</taxon>
        <taxon>Peronosporales</taxon>
        <taxon>Peronosporaceae</taxon>
        <taxon>Phytophthora</taxon>
    </lineage>
</organism>
<evidence type="ECO:0000256" key="5">
    <source>
        <dbReference type="RuleBase" id="RU367124"/>
    </source>
</evidence>
<evidence type="ECO:0000256" key="3">
    <source>
        <dbReference type="ARBA" id="ARBA00022525"/>
    </source>
</evidence>
<feature type="compositionally biased region" description="Acidic residues" evidence="6">
    <location>
        <begin position="59"/>
        <end position="77"/>
    </location>
</feature>